<reference evidence="6 7" key="1">
    <citation type="journal article" date="2012" name="J. Bacteriol.">
        <title>Draft genome sequence of the nitrophenol-degrading actinomycete Rhodococcus imtechensis RKJ300.</title>
        <authorList>
            <person name="Vikram S."/>
            <person name="Kumar S."/>
            <person name="Subramanian S."/>
            <person name="Raghava G.P."/>
        </authorList>
    </citation>
    <scope>NUCLEOTIDE SEQUENCE [LARGE SCALE GENOMIC DNA]</scope>
    <source>
        <strain evidence="6 7">RKJ300</strain>
    </source>
</reference>
<dbReference type="Proteomes" id="UP000006447">
    <property type="component" value="Unassembled WGS sequence"/>
</dbReference>
<dbReference type="PANTHER" id="PTHR22674:SF6">
    <property type="entry name" value="NTPASE KAP FAMILY P-LOOP DOMAIN-CONTAINING PROTEIN 1"/>
    <property type="match status" value="1"/>
</dbReference>
<dbReference type="PROSITE" id="PS50082">
    <property type="entry name" value="WD_REPEATS_2"/>
    <property type="match status" value="2"/>
</dbReference>
<feature type="transmembrane region" description="Helical" evidence="4">
    <location>
        <begin position="445"/>
        <end position="466"/>
    </location>
</feature>
<accession>I0WRV1</accession>
<evidence type="ECO:0000313" key="6">
    <source>
        <dbReference type="EMBL" id="EID79117.1"/>
    </source>
</evidence>
<dbReference type="Pfam" id="PF00400">
    <property type="entry name" value="WD40"/>
    <property type="match status" value="3"/>
</dbReference>
<evidence type="ECO:0000313" key="7">
    <source>
        <dbReference type="Proteomes" id="UP000006447"/>
    </source>
</evidence>
<dbReference type="InterPro" id="IPR011646">
    <property type="entry name" value="KAP_P-loop"/>
</dbReference>
<protein>
    <submittedName>
        <fullName evidence="6">KAP family P-loop domain-containing protein</fullName>
    </submittedName>
</protein>
<keyword evidence="2" id="KW-0677">Repeat</keyword>
<dbReference type="SMART" id="SM00320">
    <property type="entry name" value="WD40"/>
    <property type="match status" value="4"/>
</dbReference>
<feature type="transmembrane region" description="Helical" evidence="4">
    <location>
        <begin position="472"/>
        <end position="492"/>
    </location>
</feature>
<dbReference type="PANTHER" id="PTHR22674">
    <property type="entry name" value="NTPASE, KAP FAMILY P-LOOP DOMAIN-CONTAINING 1"/>
    <property type="match status" value="1"/>
</dbReference>
<evidence type="ECO:0000256" key="1">
    <source>
        <dbReference type="ARBA" id="ARBA00022574"/>
    </source>
</evidence>
<keyword evidence="4" id="KW-0472">Membrane</keyword>
<dbReference type="InterPro" id="IPR019775">
    <property type="entry name" value="WD40_repeat_CS"/>
</dbReference>
<dbReference type="Gene3D" id="2.130.10.10">
    <property type="entry name" value="YVTN repeat-like/Quinoprotein amine dehydrogenase"/>
    <property type="match status" value="2"/>
</dbReference>
<dbReference type="InterPro" id="IPR015943">
    <property type="entry name" value="WD40/YVTN_repeat-like_dom_sf"/>
</dbReference>
<feature type="repeat" description="WD" evidence="3">
    <location>
        <begin position="26"/>
        <end position="69"/>
    </location>
</feature>
<dbReference type="InterPro" id="IPR020472">
    <property type="entry name" value="WD40_PAC1"/>
</dbReference>
<sequence length="905" mass="98812">MLATGCDHGGVFVWDPSAGAEVGGSLSAHTGSVLWGAWAQVNGRPMLATGSDDAAVRLWDLSTRHTFYPLQGHPAPVLWGAWAQVDGRPVLATGSEGTVRLWDPTTRAQTGNPTRQTGKLLWGAWAQVDGRPVLATGSDDGSVRLWDPSTGTEVGDSMIVHPGPVLWGAWARVDGRPVLATGSDKDGEVRLWDSSTSTETLLRASATSQVLWGAWARVDDRPVLATGSDNADAVDLWEVYEEQSHGRPSYRSDEVSDQDRLDRIKEATALAELITSRSAKPPLAVGLFGDWGEGKSHFLGLLEDRVKVSAKGGDAFAHHNVRQVRFNAWHYAETDLWASLVAEIFSQLAKPQVGEDIDTVERQHSRLEADLIAKRKLPEQIAAEGARGKRLEQALARVEKSEIHQALEDLDPELTDEVYEAVTTHLAWFRMKGIQIGMLQRVLPWWFWVPAVAVVVGVAGGFWLALPLFRSLASGIGLVGFVTGIVAVHRAIDKVAVSIKKARKAVGDSTNKKVRQLKEMIAHSHARRAALLRQQQDLTAAGQLAGLVTDRVAEGGYRHTLGLMTQIREDFERMADLLTRAHLESTDQETDQEKDARDVADAAGDNLPRIDRIVLYVDDLDRCPPERVVGLFEAVHLLLAVRLFVVVVAVDPRWLLRSIAVHYQDLLTLPDPSQAMAEILEEGGPEVDPDDEGHWASTPAQYLEKIFQVVFTLPPLSTSGYTSMLDDLLGPGAVQSSITSAVQGLHREGRPIPPNFVEALNNADVDDVIVDDGDSAVDLPAARIVERIDPLAFTDDELTLIRLLGPPLITTPRSVKRLANSYGLLSAISRLQSGAVPEAASQTDADLARRPAMVFARRADWVPRSWSRTVDSSSPQGSKCPHIDLARISGRAHAEMQRAQMVECR</sequence>
<comment type="caution">
    <text evidence="6">The sequence shown here is derived from an EMBL/GenBank/DDBJ whole genome shotgun (WGS) entry which is preliminary data.</text>
</comment>
<dbReference type="PATRIC" id="fig|1165867.3.peg.3069"/>
<dbReference type="PRINTS" id="PR00320">
    <property type="entry name" value="GPROTEINBRPT"/>
</dbReference>
<dbReference type="AlphaFoldDB" id="I0WRV1"/>
<dbReference type="EMBL" id="AJJH01000088">
    <property type="protein sequence ID" value="EID79117.1"/>
    <property type="molecule type" value="Genomic_DNA"/>
</dbReference>
<evidence type="ECO:0000256" key="4">
    <source>
        <dbReference type="SAM" id="Phobius"/>
    </source>
</evidence>
<evidence type="ECO:0000259" key="5">
    <source>
        <dbReference type="Pfam" id="PF07693"/>
    </source>
</evidence>
<dbReference type="InterPro" id="IPR036322">
    <property type="entry name" value="WD40_repeat_dom_sf"/>
</dbReference>
<dbReference type="InterPro" id="IPR052754">
    <property type="entry name" value="NTPase_KAP_P-loop"/>
</dbReference>
<keyword evidence="4" id="KW-0812">Transmembrane</keyword>
<evidence type="ECO:0000256" key="2">
    <source>
        <dbReference type="ARBA" id="ARBA00022737"/>
    </source>
</evidence>
<feature type="domain" description="KAP NTPase" evidence="5">
    <location>
        <begin position="700"/>
        <end position="821"/>
    </location>
</feature>
<organism evidence="6 7">
    <name type="scientific">Rhodococcus opacus RKJ300 = JCM 13270</name>
    <dbReference type="NCBI Taxonomy" id="1165867"/>
    <lineage>
        <taxon>Bacteria</taxon>
        <taxon>Bacillati</taxon>
        <taxon>Actinomycetota</taxon>
        <taxon>Actinomycetes</taxon>
        <taxon>Mycobacteriales</taxon>
        <taxon>Nocardiaceae</taxon>
        <taxon>Rhodococcus</taxon>
    </lineage>
</organism>
<dbReference type="RefSeq" id="WP_007297904.1">
    <property type="nucleotide sequence ID" value="NZ_AJJH01000088.1"/>
</dbReference>
<dbReference type="Pfam" id="PF07693">
    <property type="entry name" value="KAP_NTPase"/>
    <property type="match status" value="2"/>
</dbReference>
<feature type="domain" description="KAP NTPase" evidence="5">
    <location>
        <begin position="264"/>
        <end position="664"/>
    </location>
</feature>
<gene>
    <name evidence="6" type="ORF">W59_15086</name>
</gene>
<dbReference type="InterPro" id="IPR001680">
    <property type="entry name" value="WD40_rpt"/>
</dbReference>
<evidence type="ECO:0000256" key="3">
    <source>
        <dbReference type="PROSITE-ProRule" id="PRU00221"/>
    </source>
</evidence>
<proteinExistence type="predicted"/>
<name>I0WRV1_RHOOP</name>
<feature type="repeat" description="WD" evidence="3">
    <location>
        <begin position="134"/>
        <end position="156"/>
    </location>
</feature>
<dbReference type="SUPFAM" id="SSF50978">
    <property type="entry name" value="WD40 repeat-like"/>
    <property type="match status" value="1"/>
</dbReference>
<keyword evidence="1 3" id="KW-0853">WD repeat</keyword>
<dbReference type="PROSITE" id="PS00678">
    <property type="entry name" value="WD_REPEATS_1"/>
    <property type="match status" value="1"/>
</dbReference>
<dbReference type="PROSITE" id="PS50294">
    <property type="entry name" value="WD_REPEATS_REGION"/>
    <property type="match status" value="1"/>
</dbReference>
<keyword evidence="4" id="KW-1133">Transmembrane helix</keyword>